<dbReference type="PANTHER" id="PTHR30151:SF20">
    <property type="entry name" value="ABC TRANSPORTER PERMEASE PROTEIN HI_0355-RELATED"/>
    <property type="match status" value="1"/>
</dbReference>
<dbReference type="InterPro" id="IPR035906">
    <property type="entry name" value="MetI-like_sf"/>
</dbReference>
<accession>A0A2M9BBP5</accession>
<evidence type="ECO:0000313" key="11">
    <source>
        <dbReference type="Proteomes" id="UP000230161"/>
    </source>
</evidence>
<evidence type="ECO:0000256" key="8">
    <source>
        <dbReference type="SAM" id="MobiDB-lite"/>
    </source>
</evidence>
<dbReference type="PROSITE" id="PS50928">
    <property type="entry name" value="ABC_TM1"/>
    <property type="match status" value="1"/>
</dbReference>
<evidence type="ECO:0000256" key="5">
    <source>
        <dbReference type="ARBA" id="ARBA00022989"/>
    </source>
</evidence>
<evidence type="ECO:0000313" key="10">
    <source>
        <dbReference type="EMBL" id="PJJ55365.1"/>
    </source>
</evidence>
<protein>
    <submittedName>
        <fullName evidence="10">NitT/TauT family transport system permease protein</fullName>
    </submittedName>
</protein>
<evidence type="ECO:0000256" key="3">
    <source>
        <dbReference type="ARBA" id="ARBA00022475"/>
    </source>
</evidence>
<organism evidence="10 11">
    <name type="scientific">Compostimonas suwonensis</name>
    <dbReference type="NCBI Taxonomy" id="1048394"/>
    <lineage>
        <taxon>Bacteria</taxon>
        <taxon>Bacillati</taxon>
        <taxon>Actinomycetota</taxon>
        <taxon>Actinomycetes</taxon>
        <taxon>Micrococcales</taxon>
        <taxon>Microbacteriaceae</taxon>
        <taxon>Compostimonas</taxon>
    </lineage>
</organism>
<dbReference type="InterPro" id="IPR000515">
    <property type="entry name" value="MetI-like"/>
</dbReference>
<dbReference type="EMBL" id="PGFB01000006">
    <property type="protein sequence ID" value="PJJ55365.1"/>
    <property type="molecule type" value="Genomic_DNA"/>
</dbReference>
<sequence length="278" mass="29949">MTATVTPPLPATDVASTKRSRRGRKLSRTTIIGRWVAALLFVALLLAWELGGLAGGQRMFSRPTLVVERFIDMVATGDLWHNLFATVWAMLGGLVIGMVVGVVLGVLMGKFAIAGTIFDPYVIGINGLPRVALGPFLVVWFGIGLFSKMILAASLVFVGVLFNVREGVESVDKDLVDAMRSMRASRWELTKDVLIPSLAPWLFAALKVAIGFALTGAVIGELVGASEGLGWYISNALSVIDITGAVTALVLLALLALVMYLIVIVIERRYLHWRSAAR</sequence>
<name>A0A2M9BBP5_9MICO</name>
<keyword evidence="6 7" id="KW-0472">Membrane</keyword>
<keyword evidence="11" id="KW-1185">Reference proteome</keyword>
<feature type="transmembrane region" description="Helical" evidence="7">
    <location>
        <begin position="31"/>
        <end position="51"/>
    </location>
</feature>
<keyword evidence="2 7" id="KW-0813">Transport</keyword>
<feature type="transmembrane region" description="Helical" evidence="7">
    <location>
        <begin position="111"/>
        <end position="132"/>
    </location>
</feature>
<comment type="subcellular location">
    <subcellularLocation>
        <location evidence="1 7">Cell membrane</location>
        <topology evidence="1 7">Multi-pass membrane protein</topology>
    </subcellularLocation>
</comment>
<evidence type="ECO:0000256" key="6">
    <source>
        <dbReference type="ARBA" id="ARBA00023136"/>
    </source>
</evidence>
<dbReference type="RefSeq" id="WP_157803035.1">
    <property type="nucleotide sequence ID" value="NZ_PGFB01000006.1"/>
</dbReference>
<comment type="similarity">
    <text evidence="7">Belongs to the binding-protein-dependent transport system permease family.</text>
</comment>
<feature type="transmembrane region" description="Helical" evidence="7">
    <location>
        <begin position="239"/>
        <end position="266"/>
    </location>
</feature>
<dbReference type="Pfam" id="PF00528">
    <property type="entry name" value="BPD_transp_1"/>
    <property type="match status" value="1"/>
</dbReference>
<evidence type="ECO:0000256" key="2">
    <source>
        <dbReference type="ARBA" id="ARBA00022448"/>
    </source>
</evidence>
<dbReference type="SUPFAM" id="SSF161098">
    <property type="entry name" value="MetI-like"/>
    <property type="match status" value="1"/>
</dbReference>
<evidence type="ECO:0000256" key="4">
    <source>
        <dbReference type="ARBA" id="ARBA00022692"/>
    </source>
</evidence>
<comment type="caution">
    <text evidence="10">The sequence shown here is derived from an EMBL/GenBank/DDBJ whole genome shotgun (WGS) entry which is preliminary data.</text>
</comment>
<evidence type="ECO:0000259" key="9">
    <source>
        <dbReference type="PROSITE" id="PS50928"/>
    </source>
</evidence>
<feature type="transmembrane region" description="Helical" evidence="7">
    <location>
        <begin position="193"/>
        <end position="219"/>
    </location>
</feature>
<dbReference type="Proteomes" id="UP000230161">
    <property type="component" value="Unassembled WGS sequence"/>
</dbReference>
<keyword evidence="4 7" id="KW-0812">Transmembrane</keyword>
<dbReference type="CDD" id="cd06261">
    <property type="entry name" value="TM_PBP2"/>
    <property type="match status" value="1"/>
</dbReference>
<dbReference type="Gene3D" id="1.10.3720.10">
    <property type="entry name" value="MetI-like"/>
    <property type="match status" value="1"/>
</dbReference>
<dbReference type="GO" id="GO:0005886">
    <property type="term" value="C:plasma membrane"/>
    <property type="evidence" value="ECO:0007669"/>
    <property type="project" value="UniProtKB-SubCell"/>
</dbReference>
<dbReference type="GO" id="GO:0055085">
    <property type="term" value="P:transmembrane transport"/>
    <property type="evidence" value="ECO:0007669"/>
    <property type="project" value="InterPro"/>
</dbReference>
<reference evidence="10 11" key="1">
    <citation type="submission" date="2017-11" db="EMBL/GenBank/DDBJ databases">
        <title>Genomic Encyclopedia of Archaeal and Bacterial Type Strains, Phase II (KMG-II): From Individual Species to Whole Genera.</title>
        <authorList>
            <person name="Goeker M."/>
        </authorList>
    </citation>
    <scope>NUCLEOTIDE SEQUENCE [LARGE SCALE GENOMIC DNA]</scope>
    <source>
        <strain evidence="10 11">DSM 25625</strain>
    </source>
</reference>
<evidence type="ECO:0000256" key="7">
    <source>
        <dbReference type="RuleBase" id="RU363032"/>
    </source>
</evidence>
<dbReference type="OrthoDB" id="7274389at2"/>
<feature type="domain" description="ABC transmembrane type-1" evidence="9">
    <location>
        <begin position="83"/>
        <end position="263"/>
    </location>
</feature>
<keyword evidence="5 7" id="KW-1133">Transmembrane helix</keyword>
<feature type="transmembrane region" description="Helical" evidence="7">
    <location>
        <begin position="138"/>
        <end position="164"/>
    </location>
</feature>
<proteinExistence type="inferred from homology"/>
<evidence type="ECO:0000256" key="1">
    <source>
        <dbReference type="ARBA" id="ARBA00004651"/>
    </source>
</evidence>
<keyword evidence="3" id="KW-1003">Cell membrane</keyword>
<dbReference type="PANTHER" id="PTHR30151">
    <property type="entry name" value="ALKANE SULFONATE ABC TRANSPORTER-RELATED, MEMBRANE SUBUNIT"/>
    <property type="match status" value="1"/>
</dbReference>
<gene>
    <name evidence="10" type="ORF">CLV54_3255</name>
</gene>
<dbReference type="AlphaFoldDB" id="A0A2M9BBP5"/>
<feature type="region of interest" description="Disordered" evidence="8">
    <location>
        <begin position="1"/>
        <end position="21"/>
    </location>
</feature>
<feature type="transmembrane region" description="Helical" evidence="7">
    <location>
        <begin position="83"/>
        <end position="104"/>
    </location>
</feature>